<dbReference type="EMBL" id="CAHP01000034">
    <property type="protein sequence ID" value="CCG42462.1"/>
    <property type="molecule type" value="Genomic_DNA"/>
</dbReference>
<gene>
    <name evidence="1" type="ORF">PHAMO_40023</name>
</gene>
<protein>
    <submittedName>
        <fullName evidence="1">Uncharacterized protein</fullName>
    </submittedName>
</protein>
<reference evidence="1 2" key="1">
    <citation type="journal article" date="2012" name="J. Bacteriol.">
        <title>Draft Genome Sequence of the Purple Photosynthetic Bacterium Phaeospirillum molischianum DSM120, a Particularly Versatile Bacterium.</title>
        <authorList>
            <person name="Duquesne K."/>
            <person name="Prima V."/>
            <person name="Ji B."/>
            <person name="Rouy Z."/>
            <person name="Medigue C."/>
            <person name="Talla E."/>
            <person name="Sturgis J.N."/>
        </authorList>
    </citation>
    <scope>NUCLEOTIDE SEQUENCE [LARGE SCALE GENOMIC DNA]</scope>
    <source>
        <strain evidence="2">DSM120</strain>
    </source>
</reference>
<name>H8FVS4_MAGML</name>
<comment type="caution">
    <text evidence="1">The sequence shown here is derived from an EMBL/GenBank/DDBJ whole genome shotgun (WGS) entry which is preliminary data.</text>
</comment>
<keyword evidence="2" id="KW-1185">Reference proteome</keyword>
<organism evidence="1 2">
    <name type="scientific">Magnetospirillum molischianum DSM 120</name>
    <dbReference type="NCBI Taxonomy" id="1150626"/>
    <lineage>
        <taxon>Bacteria</taxon>
        <taxon>Pseudomonadati</taxon>
        <taxon>Pseudomonadota</taxon>
        <taxon>Alphaproteobacteria</taxon>
        <taxon>Rhodospirillales</taxon>
        <taxon>Rhodospirillaceae</taxon>
        <taxon>Magnetospirillum</taxon>
    </lineage>
</organism>
<evidence type="ECO:0000313" key="1">
    <source>
        <dbReference type="EMBL" id="CCG42462.1"/>
    </source>
</evidence>
<accession>H8FVS4</accession>
<proteinExistence type="predicted"/>
<dbReference type="Proteomes" id="UP000004169">
    <property type="component" value="Unassembled WGS sequence"/>
</dbReference>
<sequence length="83" mass="9198">MQELCARAVAGQITSYLLSVQREVKQCGRHTEFVIDGKAKPWFGGKLADSGGRILRFFGLVCHFDRMVPSAKPAIVDILTVDF</sequence>
<dbReference type="AlphaFoldDB" id="H8FVS4"/>
<evidence type="ECO:0000313" key="2">
    <source>
        <dbReference type="Proteomes" id="UP000004169"/>
    </source>
</evidence>